<proteinExistence type="predicted"/>
<dbReference type="EMBL" id="FQWM01000002">
    <property type="protein sequence ID" value="SHH01196.1"/>
    <property type="molecule type" value="Genomic_DNA"/>
</dbReference>
<protein>
    <submittedName>
        <fullName evidence="3">PRC-barrel domain-containing protein</fullName>
    </submittedName>
</protein>
<dbReference type="AlphaFoldDB" id="A0A1M5PHD1"/>
<dbReference type="SUPFAM" id="SSF50346">
    <property type="entry name" value="PRC-barrel domain"/>
    <property type="match status" value="1"/>
</dbReference>
<dbReference type="STRING" id="870908.SAMN04488044_1821"/>
<dbReference type="Proteomes" id="UP000184211">
    <property type="component" value="Unassembled WGS sequence"/>
</dbReference>
<reference evidence="4" key="1">
    <citation type="submission" date="2016-11" db="EMBL/GenBank/DDBJ databases">
        <authorList>
            <person name="Varghese N."/>
            <person name="Submissions S."/>
        </authorList>
    </citation>
    <scope>NUCLEOTIDE SEQUENCE [LARGE SCALE GENOMIC DNA]</scope>
    <source>
        <strain evidence="4">DSM 28223</strain>
    </source>
</reference>
<accession>A0A1M5PHD1</accession>
<feature type="domain" description="PRC-barrel" evidence="2">
    <location>
        <begin position="100"/>
        <end position="165"/>
    </location>
</feature>
<feature type="chain" id="PRO_5012838728" evidence="1">
    <location>
        <begin position="23"/>
        <end position="193"/>
    </location>
</feature>
<feature type="signal peptide" evidence="1">
    <location>
        <begin position="1"/>
        <end position="22"/>
    </location>
</feature>
<organism evidence="3 4">
    <name type="scientific">Cognatishimia maritima</name>
    <dbReference type="NCBI Taxonomy" id="870908"/>
    <lineage>
        <taxon>Bacteria</taxon>
        <taxon>Pseudomonadati</taxon>
        <taxon>Pseudomonadota</taxon>
        <taxon>Alphaproteobacteria</taxon>
        <taxon>Rhodobacterales</taxon>
        <taxon>Paracoccaceae</taxon>
        <taxon>Cognatishimia</taxon>
    </lineage>
</organism>
<dbReference type="Pfam" id="PF05239">
    <property type="entry name" value="PRC"/>
    <property type="match status" value="1"/>
</dbReference>
<name>A0A1M5PHD1_9RHOB</name>
<dbReference type="InterPro" id="IPR011033">
    <property type="entry name" value="PRC_barrel-like_sf"/>
</dbReference>
<dbReference type="OrthoDB" id="7876889at2"/>
<dbReference type="InterPro" id="IPR027275">
    <property type="entry name" value="PRC-brl_dom"/>
</dbReference>
<dbReference type="RefSeq" id="WP_072792567.1">
    <property type="nucleotide sequence ID" value="NZ_FQWM01000002.1"/>
</dbReference>
<dbReference type="Gene3D" id="2.30.30.240">
    <property type="entry name" value="PRC-barrel domain"/>
    <property type="match status" value="1"/>
</dbReference>
<evidence type="ECO:0000313" key="4">
    <source>
        <dbReference type="Proteomes" id="UP000184211"/>
    </source>
</evidence>
<keyword evidence="4" id="KW-1185">Reference proteome</keyword>
<evidence type="ECO:0000256" key="1">
    <source>
        <dbReference type="SAM" id="SignalP"/>
    </source>
</evidence>
<evidence type="ECO:0000259" key="2">
    <source>
        <dbReference type="Pfam" id="PF05239"/>
    </source>
</evidence>
<gene>
    <name evidence="3" type="ORF">SAMN04488044_1821</name>
</gene>
<sequence length="193" mass="20086">MTFKKTLLTTAAFVTLTGAATAGTELSTDADVKSDVSIEMNDTGMSTDTMAASDAEITTDGETDMTTGGAKLKIGDTKMAEADAKADAEADAAIDAFAGMKVADILGMNVETQDGEIVGEIDYVVKDGDGYSAVIGIGGFLGLGEYTVSLPLEKFEVEDTHLLLNSETEAELKAMPEVDESELEGLDGDYVIS</sequence>
<keyword evidence="1" id="KW-0732">Signal</keyword>
<evidence type="ECO:0000313" key="3">
    <source>
        <dbReference type="EMBL" id="SHH01196.1"/>
    </source>
</evidence>